<dbReference type="OrthoDB" id="9769871at2"/>
<keyword evidence="2" id="KW-1133">Transmembrane helix</keyword>
<feature type="domain" description="ABC transporter substrate-binding protein PnrA-like" evidence="3">
    <location>
        <begin position="37"/>
        <end position="340"/>
    </location>
</feature>
<keyword evidence="1" id="KW-0732">Signal</keyword>
<dbReference type="Proteomes" id="UP000198943">
    <property type="component" value="Unassembled WGS sequence"/>
</dbReference>
<dbReference type="AlphaFoldDB" id="A0A1G6KWW7"/>
<dbReference type="Gene3D" id="3.40.50.2300">
    <property type="match status" value="2"/>
</dbReference>
<dbReference type="PANTHER" id="PTHR43208:SF1">
    <property type="entry name" value="ABC TRANSPORTER SUBSTRATE-BINDING PROTEIN"/>
    <property type="match status" value="1"/>
</dbReference>
<dbReference type="InterPro" id="IPR052910">
    <property type="entry name" value="ABC-Purine-Binding"/>
</dbReference>
<sequence length="396" mass="44164">MKEQGNTQHSLLKILIALLLLAAAFFGYRHFFPARVVTVGFIYDNDETAPYSYNFYLAQETVQKTYQDKVRTVMCSNVLDEHIHLAVEKLAAGKCDIIFTNSYGNIRDLAPRYPHIQFCQASFDPVPKEAPANYHTFKGEVYQGRYASGVVAGLKLKEMIQKGKIRPEEAKLGFVAAFPYPEVISGFTAFLLGARSVVPQTVMYVKYTNIWDSYTLEKACAEELLEEGSVILSQHSDTVGPAIACEESYAKDVYHVGYNIDMTDAAPHTSLAGTRINWTPYILGAVKAVMDNKPIEKTVAGTVHPNQDMSAGFKENWVEMTRLNTAVLPEGAQEQLKETIQNLRDGKVQVFRGDYTGVNPNDPKDTVDLRGGFTENKDSSVSSFHYILKDVVTVLQ</sequence>
<evidence type="ECO:0000256" key="1">
    <source>
        <dbReference type="ARBA" id="ARBA00022729"/>
    </source>
</evidence>
<protein>
    <submittedName>
        <fullName evidence="4">Nucleoside-binding protein</fullName>
    </submittedName>
</protein>
<name>A0A1G6KWW7_9FIRM</name>
<organism evidence="4 5">
    <name type="scientific">Succiniclasticum ruminis</name>
    <dbReference type="NCBI Taxonomy" id="40841"/>
    <lineage>
        <taxon>Bacteria</taxon>
        <taxon>Bacillati</taxon>
        <taxon>Bacillota</taxon>
        <taxon>Negativicutes</taxon>
        <taxon>Acidaminococcales</taxon>
        <taxon>Acidaminococcaceae</taxon>
        <taxon>Succiniclasticum</taxon>
    </lineage>
</organism>
<keyword evidence="2" id="KW-0812">Transmembrane</keyword>
<dbReference type="PANTHER" id="PTHR43208">
    <property type="entry name" value="ABC TRANSPORTER SUBSTRATE-BINDING PROTEIN"/>
    <property type="match status" value="1"/>
</dbReference>
<evidence type="ECO:0000256" key="2">
    <source>
        <dbReference type="SAM" id="Phobius"/>
    </source>
</evidence>
<proteinExistence type="predicted"/>
<dbReference type="RefSeq" id="WP_093730073.1">
    <property type="nucleotide sequence ID" value="NZ_FMYW01000005.1"/>
</dbReference>
<evidence type="ECO:0000259" key="3">
    <source>
        <dbReference type="Pfam" id="PF02608"/>
    </source>
</evidence>
<dbReference type="CDD" id="cd19963">
    <property type="entry name" value="PBP1_BMP-like"/>
    <property type="match status" value="1"/>
</dbReference>
<gene>
    <name evidence="4" type="ORF">SAMN04487864_105149</name>
</gene>
<keyword evidence="5" id="KW-1185">Reference proteome</keyword>
<evidence type="ECO:0000313" key="5">
    <source>
        <dbReference type="Proteomes" id="UP000198943"/>
    </source>
</evidence>
<dbReference type="InterPro" id="IPR003760">
    <property type="entry name" value="PnrA-like"/>
</dbReference>
<dbReference type="Pfam" id="PF02608">
    <property type="entry name" value="Bmp"/>
    <property type="match status" value="1"/>
</dbReference>
<evidence type="ECO:0000313" key="4">
    <source>
        <dbReference type="EMBL" id="SDC35457.1"/>
    </source>
</evidence>
<feature type="transmembrane region" description="Helical" evidence="2">
    <location>
        <begin position="12"/>
        <end position="31"/>
    </location>
</feature>
<dbReference type="EMBL" id="FMYW01000005">
    <property type="protein sequence ID" value="SDC35457.1"/>
    <property type="molecule type" value="Genomic_DNA"/>
</dbReference>
<accession>A0A1G6KWW7</accession>
<dbReference type="GO" id="GO:0005886">
    <property type="term" value="C:plasma membrane"/>
    <property type="evidence" value="ECO:0007669"/>
    <property type="project" value="InterPro"/>
</dbReference>
<keyword evidence="2" id="KW-0472">Membrane</keyword>
<reference evidence="5" key="1">
    <citation type="submission" date="2016-10" db="EMBL/GenBank/DDBJ databases">
        <authorList>
            <person name="Varghese N."/>
            <person name="Submissions S."/>
        </authorList>
    </citation>
    <scope>NUCLEOTIDE SEQUENCE [LARGE SCALE GENOMIC DNA]</scope>
    <source>
        <strain evidence="5">DSM 11005</strain>
    </source>
</reference>